<dbReference type="AlphaFoldDB" id="A0ABD3I1B1"/>
<keyword evidence="3" id="KW-1185">Reference proteome</keyword>
<evidence type="ECO:0000313" key="2">
    <source>
        <dbReference type="EMBL" id="KAL3697021.1"/>
    </source>
</evidence>
<feature type="region of interest" description="Disordered" evidence="1">
    <location>
        <begin position="1"/>
        <end position="52"/>
    </location>
</feature>
<reference evidence="2 3" key="1">
    <citation type="submission" date="2024-09" db="EMBL/GenBank/DDBJ databases">
        <title>Chromosome-scale assembly of Riccia sorocarpa.</title>
        <authorList>
            <person name="Paukszto L."/>
        </authorList>
    </citation>
    <scope>NUCLEOTIDE SEQUENCE [LARGE SCALE GENOMIC DNA]</scope>
    <source>
        <strain evidence="2">LP-2024</strain>
        <tissue evidence="2">Aerial parts of the thallus</tissue>
    </source>
</reference>
<proteinExistence type="predicted"/>
<name>A0ABD3I1B1_9MARC</name>
<evidence type="ECO:0000313" key="3">
    <source>
        <dbReference type="Proteomes" id="UP001633002"/>
    </source>
</evidence>
<dbReference type="Proteomes" id="UP001633002">
    <property type="component" value="Unassembled WGS sequence"/>
</dbReference>
<gene>
    <name evidence="2" type="ORF">R1sor_011097</name>
</gene>
<organism evidence="2 3">
    <name type="scientific">Riccia sorocarpa</name>
    <dbReference type="NCBI Taxonomy" id="122646"/>
    <lineage>
        <taxon>Eukaryota</taxon>
        <taxon>Viridiplantae</taxon>
        <taxon>Streptophyta</taxon>
        <taxon>Embryophyta</taxon>
        <taxon>Marchantiophyta</taxon>
        <taxon>Marchantiopsida</taxon>
        <taxon>Marchantiidae</taxon>
        <taxon>Marchantiales</taxon>
        <taxon>Ricciaceae</taxon>
        <taxon>Riccia</taxon>
    </lineage>
</organism>
<accession>A0ABD3I1B1</accession>
<sequence>MERVATPITNTITDNGPVPAVSAQDATSKGSWSDKVSGKQTFQHEDNKEENEMENWEDWVSEDEMMEAFQALRWHQPEKKGLNPLRMPLDLVIAKRTFGLLSKAGILVFAAEEAPSRDKIIRNEKRWVRRGEVNTIIKDPDQSSNPYNILRTEQMEDLVFSQDDCVEVNQPTAAENDDCVEIPRSAAVETDVSRAAETDAVETDASRTTTTDSNRDVEDDTQDGDAIRQEAEEKEKSNQVHDGSNKHLASSLVVQRSEECIGTGTPLALLQMAEQSVQISQATEGTNTMSNEEVIQRFNQWKVTL</sequence>
<comment type="caution">
    <text evidence="2">The sequence shown here is derived from an EMBL/GenBank/DDBJ whole genome shotgun (WGS) entry which is preliminary data.</text>
</comment>
<evidence type="ECO:0000256" key="1">
    <source>
        <dbReference type="SAM" id="MobiDB-lite"/>
    </source>
</evidence>
<feature type="region of interest" description="Disordered" evidence="1">
    <location>
        <begin position="190"/>
        <end position="223"/>
    </location>
</feature>
<protein>
    <submittedName>
        <fullName evidence="2">Uncharacterized protein</fullName>
    </submittedName>
</protein>
<dbReference type="EMBL" id="JBJQOH010000002">
    <property type="protein sequence ID" value="KAL3697021.1"/>
    <property type="molecule type" value="Genomic_DNA"/>
</dbReference>